<sequence length="393" mass="41329">MSVQERVLFVHAHPDDETIASGGTIATLVDSGAVVTVVTCTRGERGEVIPASLQHLLTSEDALAEHRERELAAALAILGVTDHRYLGEGSARWVGRDARRYRDSGMEWGESGAQALPDLDPDSLVAADFGEVASDVAAVVADVRPDVIVSYNDFGGYGHPDHIRAARAARRAAEVYNVPYFAIEPRDSAAASTLDINVAGVLDRKRSAMAAHATQIAVDGDSFALSNGVSQPIDSIERFRRVRREYPAGRAPFVDQSLPVKVVSALVGLIVGVAVGAMLTVAHQASFVVGTVTVPYGLIIGVIIFACLLAGLRLIFGTRLIAATCALGILLAVGTLSLRSGGGSVLVPATAAGYIWTAAPTVIALVVLGWPQLPPRRHDKIEAPSEVKGSLPQ</sequence>
<dbReference type="InterPro" id="IPR024078">
    <property type="entry name" value="LmbE-like_dom_sf"/>
</dbReference>
<organism evidence="3 4">
    <name type="scientific">Glaciihabitans tibetensis</name>
    <dbReference type="NCBI Taxonomy" id="1266600"/>
    <lineage>
        <taxon>Bacteria</taxon>
        <taxon>Bacillati</taxon>
        <taxon>Actinomycetota</taxon>
        <taxon>Actinomycetes</taxon>
        <taxon>Micrococcales</taxon>
        <taxon>Microbacteriaceae</taxon>
        <taxon>Glaciihabitans</taxon>
    </lineage>
</organism>
<evidence type="ECO:0000313" key="4">
    <source>
        <dbReference type="Proteomes" id="UP000237983"/>
    </source>
</evidence>
<proteinExistence type="predicted"/>
<feature type="transmembrane region" description="Helical" evidence="2">
    <location>
        <begin position="262"/>
        <end position="282"/>
    </location>
</feature>
<dbReference type="Pfam" id="PF02585">
    <property type="entry name" value="PIG-L"/>
    <property type="match status" value="1"/>
</dbReference>
<keyword evidence="2" id="KW-1133">Transmembrane helix</keyword>
<dbReference type="SUPFAM" id="SSF102588">
    <property type="entry name" value="LmbE-like"/>
    <property type="match status" value="1"/>
</dbReference>
<keyword evidence="4" id="KW-1185">Reference proteome</keyword>
<dbReference type="EMBL" id="PVTL01000002">
    <property type="protein sequence ID" value="PRY69418.1"/>
    <property type="molecule type" value="Genomic_DNA"/>
</dbReference>
<dbReference type="Gene3D" id="3.40.50.10320">
    <property type="entry name" value="LmbE-like"/>
    <property type="match status" value="1"/>
</dbReference>
<feature type="transmembrane region" description="Helical" evidence="2">
    <location>
        <begin position="351"/>
        <end position="370"/>
    </location>
</feature>
<dbReference type="InterPro" id="IPR003737">
    <property type="entry name" value="GlcNAc_PI_deacetylase-related"/>
</dbReference>
<dbReference type="PANTHER" id="PTHR12993:SF26">
    <property type="entry name" value="1D-MYO-INOSITOL 2-ACETAMIDO-2-DEOXY-ALPHA-D-GLUCOPYRANOSIDE DEACETYLASE"/>
    <property type="match status" value="1"/>
</dbReference>
<evidence type="ECO:0000313" key="3">
    <source>
        <dbReference type="EMBL" id="PRY69418.1"/>
    </source>
</evidence>
<evidence type="ECO:0000256" key="1">
    <source>
        <dbReference type="ARBA" id="ARBA00022833"/>
    </source>
</evidence>
<dbReference type="RefSeq" id="WP_181243215.1">
    <property type="nucleotide sequence ID" value="NZ_PVTL01000002.1"/>
</dbReference>
<protein>
    <submittedName>
        <fullName evidence="3">N-acetyl-1-D-myo-inositol-2-amino-2-deoxy-alpha-D-glucopyranoside deacetylase</fullName>
    </submittedName>
</protein>
<dbReference type="Proteomes" id="UP000237983">
    <property type="component" value="Unassembled WGS sequence"/>
</dbReference>
<feature type="transmembrane region" description="Helical" evidence="2">
    <location>
        <begin position="294"/>
        <end position="315"/>
    </location>
</feature>
<gene>
    <name evidence="3" type="ORF">B0I08_10291</name>
</gene>
<evidence type="ECO:0000256" key="2">
    <source>
        <dbReference type="SAM" id="Phobius"/>
    </source>
</evidence>
<dbReference type="AlphaFoldDB" id="A0A2T0VGR8"/>
<reference evidence="3 4" key="1">
    <citation type="submission" date="2018-03" db="EMBL/GenBank/DDBJ databases">
        <title>Genomic Encyclopedia of Type Strains, Phase III (KMG-III): the genomes of soil and plant-associated and newly described type strains.</title>
        <authorList>
            <person name="Whitman W."/>
        </authorList>
    </citation>
    <scope>NUCLEOTIDE SEQUENCE [LARGE SCALE GENOMIC DNA]</scope>
    <source>
        <strain evidence="3 4">CGMCC 1.12484</strain>
    </source>
</reference>
<dbReference type="GO" id="GO:0016137">
    <property type="term" value="P:glycoside metabolic process"/>
    <property type="evidence" value="ECO:0007669"/>
    <property type="project" value="UniProtKB-ARBA"/>
</dbReference>
<comment type="caution">
    <text evidence="3">The sequence shown here is derived from an EMBL/GenBank/DDBJ whole genome shotgun (WGS) entry which is preliminary data.</text>
</comment>
<keyword evidence="1" id="KW-0862">Zinc</keyword>
<dbReference type="PANTHER" id="PTHR12993">
    <property type="entry name" value="N-ACETYLGLUCOSAMINYL-PHOSPHATIDYLINOSITOL DE-N-ACETYLASE-RELATED"/>
    <property type="match status" value="1"/>
</dbReference>
<accession>A0A2T0VGR8</accession>
<keyword evidence="2" id="KW-0472">Membrane</keyword>
<feature type="transmembrane region" description="Helical" evidence="2">
    <location>
        <begin position="320"/>
        <end position="339"/>
    </location>
</feature>
<name>A0A2T0VGR8_9MICO</name>
<dbReference type="GO" id="GO:0016811">
    <property type="term" value="F:hydrolase activity, acting on carbon-nitrogen (but not peptide) bonds, in linear amides"/>
    <property type="evidence" value="ECO:0007669"/>
    <property type="project" value="TreeGrafter"/>
</dbReference>
<keyword evidence="2" id="KW-0812">Transmembrane</keyword>